<name>A0ABQ5ZTZ1_9GAMM</name>
<dbReference type="Proteomes" id="UP001156682">
    <property type="component" value="Unassembled WGS sequence"/>
</dbReference>
<proteinExistence type="predicted"/>
<protein>
    <submittedName>
        <fullName evidence="1">Uncharacterized protein</fullName>
    </submittedName>
</protein>
<dbReference type="EMBL" id="BSOR01000001">
    <property type="protein sequence ID" value="GLR62723.1"/>
    <property type="molecule type" value="Genomic_DNA"/>
</dbReference>
<organism evidence="1 2">
    <name type="scientific">Marinospirillum insulare</name>
    <dbReference type="NCBI Taxonomy" id="217169"/>
    <lineage>
        <taxon>Bacteria</taxon>
        <taxon>Pseudomonadati</taxon>
        <taxon>Pseudomonadota</taxon>
        <taxon>Gammaproteobacteria</taxon>
        <taxon>Oceanospirillales</taxon>
        <taxon>Oceanospirillaceae</taxon>
        <taxon>Marinospirillum</taxon>
    </lineage>
</organism>
<reference evidence="2" key="1">
    <citation type="journal article" date="2019" name="Int. J. Syst. Evol. Microbiol.">
        <title>The Global Catalogue of Microorganisms (GCM) 10K type strain sequencing project: providing services to taxonomists for standard genome sequencing and annotation.</title>
        <authorList>
            <consortium name="The Broad Institute Genomics Platform"/>
            <consortium name="The Broad Institute Genome Sequencing Center for Infectious Disease"/>
            <person name="Wu L."/>
            <person name="Ma J."/>
        </authorList>
    </citation>
    <scope>NUCLEOTIDE SEQUENCE [LARGE SCALE GENOMIC DNA]</scope>
    <source>
        <strain evidence="2">NBRC 100033</strain>
    </source>
</reference>
<sequence>MALMLTNLPSLGDSALLVVNIITASTILTETLGAVATRFGLARAGELGQAVDNQERVSK</sequence>
<accession>A0ABQ5ZTZ1</accession>
<evidence type="ECO:0000313" key="2">
    <source>
        <dbReference type="Proteomes" id="UP001156682"/>
    </source>
</evidence>
<evidence type="ECO:0000313" key="1">
    <source>
        <dbReference type="EMBL" id="GLR62723.1"/>
    </source>
</evidence>
<comment type="caution">
    <text evidence="1">The sequence shown here is derived from an EMBL/GenBank/DDBJ whole genome shotgun (WGS) entry which is preliminary data.</text>
</comment>
<gene>
    <name evidence="1" type="ORF">GCM10007878_01580</name>
</gene>
<keyword evidence="2" id="KW-1185">Reference proteome</keyword>